<evidence type="ECO:0000313" key="4">
    <source>
        <dbReference type="EMBL" id="CAI08254.1"/>
    </source>
</evidence>
<gene>
    <name evidence="4" type="primary">istA</name>
    <name evidence="3" type="ORF">ebA204</name>
    <name evidence="4" type="ORF">ebA3777</name>
</gene>
<evidence type="ECO:0000313" key="5">
    <source>
        <dbReference type="Proteomes" id="UP000006552"/>
    </source>
</evidence>
<reference evidence="4 5" key="4">
    <citation type="journal article" date="2005" name="Arch. Microbiol.">
        <title>The genome sequence of an anaerobic aromatic-degrading denitrifying bacterium, strain EbN1.</title>
        <authorList>
            <person name="Rabus R."/>
            <person name="Kube M."/>
            <person name="Heider J."/>
            <person name="Beck A."/>
            <person name="Heitmann K."/>
            <person name="Widdel F."/>
            <person name="Reinhardt R."/>
        </authorList>
    </citation>
    <scope>NUCLEOTIDE SEQUENCE [LARGE SCALE GENOMIC DNA]</scope>
    <source>
        <strain evidence="4 5">EbN1</strain>
    </source>
</reference>
<dbReference type="Pfam" id="PF22483">
    <property type="entry name" value="Mu-transpos_C_2"/>
    <property type="match status" value="1"/>
</dbReference>
<proteinExistence type="inferred from homology"/>
<reference evidence="4" key="1">
    <citation type="journal article" date="2002" name="Arch. Microbiol.">
        <title>Genes involved in the anaerobic degradation of ethylbenzene in a denitrifying bacterium, strain EbN1.</title>
        <authorList>
            <person name="Rabus R."/>
            <person name="Kube M."/>
            <person name="Beck A."/>
            <person name="Widdel F."/>
            <person name="Reinhardt R."/>
        </authorList>
    </citation>
    <scope>NUCLEOTIDE SEQUENCE</scope>
    <source>
        <strain evidence="4">EbN1</strain>
    </source>
</reference>
<reference evidence="4" key="2">
    <citation type="journal article" date="2004" name="Arch. Microbiol.">
        <title>Genes involved in the anaerobic degradation of toluene in a denitrifying bacterium, strain EbN1.</title>
        <authorList>
            <person name="Kube M."/>
            <person name="Heider J."/>
            <person name="Amann J."/>
            <person name="Hufnagel P."/>
            <person name="Kuehner S."/>
            <person name="Beck A."/>
            <person name="Reinhardt R."/>
            <person name="Rabus R."/>
        </authorList>
    </citation>
    <scope>NUCLEOTIDE SEQUENCE</scope>
    <source>
        <strain evidence="4">EbN1</strain>
    </source>
</reference>
<dbReference type="InterPro" id="IPR054353">
    <property type="entry name" value="IstA-like_C"/>
</dbReference>
<dbReference type="InterPro" id="IPR012337">
    <property type="entry name" value="RNaseH-like_sf"/>
</dbReference>
<evidence type="ECO:0000313" key="3">
    <source>
        <dbReference type="EMBL" id="CAI06238.1"/>
    </source>
</evidence>
<dbReference type="Gene3D" id="3.30.420.10">
    <property type="entry name" value="Ribonuclease H-like superfamily/Ribonuclease H"/>
    <property type="match status" value="1"/>
</dbReference>
<evidence type="ECO:0000259" key="2">
    <source>
        <dbReference type="PROSITE" id="PS50994"/>
    </source>
</evidence>
<reference evidence="4" key="3">
    <citation type="submission" date="2004-11" db="EMBL/GenBank/DDBJ databases">
        <authorList>
            <person name="PROSCIENCE"/>
        </authorList>
    </citation>
    <scope>NUCLEOTIDE SEQUENCE</scope>
    <source>
        <strain evidence="4">EbN1</strain>
    </source>
</reference>
<dbReference type="STRING" id="76114.ebA204"/>
<evidence type="ECO:0000256" key="1">
    <source>
        <dbReference type="ARBA" id="ARBA00009277"/>
    </source>
</evidence>
<comment type="similarity">
    <text evidence="1">Belongs to the transposase IS21/IS408/IS1162 family.</text>
</comment>
<dbReference type="PANTHER" id="PTHR35004">
    <property type="entry name" value="TRANSPOSASE RV3428C-RELATED"/>
    <property type="match status" value="1"/>
</dbReference>
<dbReference type="Pfam" id="PF00665">
    <property type="entry name" value="rve"/>
    <property type="match status" value="1"/>
</dbReference>
<reference evidence="4" key="5">
    <citation type="journal article" date="2005" name="J. Bacteriol.">
        <title>Substrate-dependent regulation of anaerobic degradation pathways for toluene and ethylbenzene in a denitrifying bacterium, strain EbN1.</title>
        <authorList>
            <person name="Kuhner S."/>
            <person name="Wohlbrand L."/>
            <person name="Fritz I."/>
            <person name="Wruck W."/>
            <person name="Hultschig C."/>
            <person name="Hufnagel P."/>
            <person name="Kube M."/>
            <person name="Reinhardt R."/>
            <person name="Rabus R."/>
        </authorList>
    </citation>
    <scope>NUCLEOTIDE SEQUENCE</scope>
    <source>
        <strain evidence="4">EbN1</strain>
    </source>
</reference>
<accession>Q5P360</accession>
<name>Q5P360_AROAE</name>
<dbReference type="InterPro" id="IPR036397">
    <property type="entry name" value="RNaseH_sf"/>
</dbReference>
<dbReference type="OrthoDB" id="3542865at2"/>
<dbReference type="GO" id="GO:0015074">
    <property type="term" value="P:DNA integration"/>
    <property type="evidence" value="ECO:0007669"/>
    <property type="project" value="InterPro"/>
</dbReference>
<dbReference type="NCBIfam" id="NF033546">
    <property type="entry name" value="transpos_IS21"/>
    <property type="match status" value="1"/>
</dbReference>
<dbReference type="PANTHER" id="PTHR35004:SF8">
    <property type="entry name" value="TRANSPOSASE RV3428C-RELATED"/>
    <property type="match status" value="1"/>
</dbReference>
<dbReference type="GO" id="GO:0003676">
    <property type="term" value="F:nucleic acid binding"/>
    <property type="evidence" value="ECO:0007669"/>
    <property type="project" value="InterPro"/>
</dbReference>
<dbReference type="KEGG" id="eba:ebA204"/>
<dbReference type="KEGG" id="eba:ebA3777"/>
<feature type="domain" description="Integrase catalytic" evidence="2">
    <location>
        <begin position="118"/>
        <end position="305"/>
    </location>
</feature>
<dbReference type="PROSITE" id="PS50994">
    <property type="entry name" value="INTEGRASE"/>
    <property type="match status" value="1"/>
</dbReference>
<dbReference type="AlphaFoldDB" id="Q5P360"/>
<sequence length="506" mass="56569">MYQYRQVLVRMRQGDADRDIERSGLMGRKKLSRLRKTAQDHDWLAAERPLPEDAELAAVFQERPLPASCVSSLVDHRERITAWVEAGVAGTAIHAALVRNHGYAGSYSSVRRLLQSIDASTPPASTCRLDFEAGEAGQVDFGAGPVMTDVMTGASFKTWFFVMTLAWSRHQYVEFVRDQTVETWLACHRNAFQWFNGVVARVIIDNPKCAITRACTRDPQVQRAYAECAEGFGFRISPCPPADPRKKGIVESGVKYVKRNFLPLREFRSLADANRQVADWVMGEAGNRCHGTTREKPLTRFASVEKALLLPLPTVPPVLATWVKVTVHPDTHVKFGLCLYSVPFRLVGQELWLRATHTSVQVFHEHQLIASHPRLKDPGRRSTVRDHQPLEAQAYQLRDPQWCLEAATRIGSACAALIEALFADRVLDNLRAAQGIVRLAKTYGSARLEAACVRALSFGSPRYRTVKTILAKGLDQQAAQSSFDALAETYTRGGRFCRDTKSLLTH</sequence>
<dbReference type="SUPFAM" id="SSF53098">
    <property type="entry name" value="Ribonuclease H-like"/>
    <property type="match status" value="1"/>
</dbReference>
<dbReference type="InterPro" id="IPR001584">
    <property type="entry name" value="Integrase_cat-core"/>
</dbReference>
<dbReference type="EMBL" id="CR555306">
    <property type="protein sequence ID" value="CAI08254.1"/>
    <property type="molecule type" value="Genomic_DNA"/>
</dbReference>
<protein>
    <submittedName>
        <fullName evidence="4">Transposase</fullName>
    </submittedName>
</protein>
<dbReference type="HOGENOM" id="CLU_020626_11_2_4"/>
<dbReference type="EMBL" id="CR555306">
    <property type="protein sequence ID" value="CAI06238.1"/>
    <property type="molecule type" value="Genomic_DNA"/>
</dbReference>
<dbReference type="Proteomes" id="UP000006552">
    <property type="component" value="Chromosome"/>
</dbReference>
<organism evidence="4 5">
    <name type="scientific">Aromatoleum aromaticum (strain DSM 19018 / LMG 30748 / EbN1)</name>
    <name type="common">Azoarcus sp. (strain EbN1)</name>
    <dbReference type="NCBI Taxonomy" id="76114"/>
    <lineage>
        <taxon>Bacteria</taxon>
        <taxon>Pseudomonadati</taxon>
        <taxon>Pseudomonadota</taxon>
        <taxon>Betaproteobacteria</taxon>
        <taxon>Rhodocyclales</taxon>
        <taxon>Rhodocyclaceae</taxon>
        <taxon>Aromatoleum</taxon>
    </lineage>
</organism>
<dbReference type="eggNOG" id="COG4584">
    <property type="taxonomic scope" value="Bacteria"/>
</dbReference>
<dbReference type="RefSeq" id="WP_011235976.1">
    <property type="nucleotide sequence ID" value="NC_006513.1"/>
</dbReference>
<keyword evidence="5" id="KW-1185">Reference proteome</keyword>